<dbReference type="GO" id="GO:0061709">
    <property type="term" value="P:reticulophagy"/>
    <property type="evidence" value="ECO:0007669"/>
    <property type="project" value="TreeGrafter"/>
</dbReference>
<dbReference type="InterPro" id="IPR007241">
    <property type="entry name" value="Autophagy-rel_prot_9"/>
</dbReference>
<evidence type="ECO:0000256" key="3">
    <source>
        <dbReference type="ARBA" id="ARBA00018074"/>
    </source>
</evidence>
<keyword evidence="13" id="KW-1185">Reference proteome</keyword>
<comment type="subcellular location">
    <subcellularLocation>
        <location evidence="1 10">Preautophagosomal structure membrane</location>
        <topology evidence="1 10">Multi-pass membrane protein</topology>
    </subcellularLocation>
</comment>
<feature type="transmembrane region" description="Helical" evidence="10">
    <location>
        <begin position="238"/>
        <end position="262"/>
    </location>
</feature>
<evidence type="ECO:0000256" key="11">
    <source>
        <dbReference type="SAM" id="MobiDB-lite"/>
    </source>
</evidence>
<accession>A0A9N9THP7</accession>
<keyword evidence="9 10" id="KW-0472">Membrane</keyword>
<dbReference type="PANTHER" id="PTHR13038">
    <property type="entry name" value="APG9 AUTOPHAGY 9"/>
    <property type="match status" value="1"/>
</dbReference>
<dbReference type="Pfam" id="PF04109">
    <property type="entry name" value="ATG9"/>
    <property type="match status" value="1"/>
</dbReference>
<keyword evidence="7 10" id="KW-0072">Autophagy</keyword>
<evidence type="ECO:0000256" key="10">
    <source>
        <dbReference type="RuleBase" id="RU364027"/>
    </source>
</evidence>
<dbReference type="GO" id="GO:0034497">
    <property type="term" value="P:protein localization to phagophore assembly site"/>
    <property type="evidence" value="ECO:0007669"/>
    <property type="project" value="TreeGrafter"/>
</dbReference>
<evidence type="ECO:0000256" key="1">
    <source>
        <dbReference type="ARBA" id="ARBA00004511"/>
    </source>
</evidence>
<protein>
    <recommendedName>
        <fullName evidence="3 10">Autophagy-related protein 9</fullName>
    </recommendedName>
</protein>
<evidence type="ECO:0000256" key="7">
    <source>
        <dbReference type="ARBA" id="ARBA00023006"/>
    </source>
</evidence>
<organism evidence="12 13">
    <name type="scientific">Phyllotreta striolata</name>
    <name type="common">Striped flea beetle</name>
    <name type="synonym">Crioceris striolata</name>
    <dbReference type="NCBI Taxonomy" id="444603"/>
    <lineage>
        <taxon>Eukaryota</taxon>
        <taxon>Metazoa</taxon>
        <taxon>Ecdysozoa</taxon>
        <taxon>Arthropoda</taxon>
        <taxon>Hexapoda</taxon>
        <taxon>Insecta</taxon>
        <taxon>Pterygota</taxon>
        <taxon>Neoptera</taxon>
        <taxon>Endopterygota</taxon>
        <taxon>Coleoptera</taxon>
        <taxon>Polyphaga</taxon>
        <taxon>Cucujiformia</taxon>
        <taxon>Chrysomeloidea</taxon>
        <taxon>Chrysomelidae</taxon>
        <taxon>Galerucinae</taxon>
        <taxon>Alticini</taxon>
        <taxon>Phyllotreta</taxon>
    </lineage>
</organism>
<evidence type="ECO:0000256" key="8">
    <source>
        <dbReference type="ARBA" id="ARBA00023055"/>
    </source>
</evidence>
<dbReference type="PANTHER" id="PTHR13038:SF10">
    <property type="entry name" value="AUTOPHAGY-RELATED PROTEIN 9"/>
    <property type="match status" value="1"/>
</dbReference>
<dbReference type="Proteomes" id="UP001153712">
    <property type="component" value="Chromosome 1"/>
</dbReference>
<evidence type="ECO:0000256" key="6">
    <source>
        <dbReference type="ARBA" id="ARBA00022989"/>
    </source>
</evidence>
<dbReference type="GO" id="GO:0034727">
    <property type="term" value="P:piecemeal microautophagy of the nucleus"/>
    <property type="evidence" value="ECO:0007669"/>
    <property type="project" value="TreeGrafter"/>
</dbReference>
<comment type="function">
    <text evidence="10">Phospholipid scramblase involved in autophagy. Cycles between the preautophagosomal structure/phagophore assembly site (PAS) and the cytoplasmic vesicle pool and supplies membrane for the growing autophagosome. Lipid scramblase activity plays a key role in preautophagosomal structure/phagophore assembly by distributing the phospholipids that arrive through ATG2 from the cytoplasmic to the luminal leaflet of the bilayer, thereby driving autophagosomal membrane expansion.</text>
</comment>
<evidence type="ECO:0000256" key="5">
    <source>
        <dbReference type="ARBA" id="ARBA00022692"/>
    </source>
</evidence>
<dbReference type="GO" id="GO:0006869">
    <property type="term" value="P:lipid transport"/>
    <property type="evidence" value="ECO:0007669"/>
    <property type="project" value="UniProtKB-KW"/>
</dbReference>
<dbReference type="GO" id="GO:0005776">
    <property type="term" value="C:autophagosome"/>
    <property type="evidence" value="ECO:0007669"/>
    <property type="project" value="TreeGrafter"/>
</dbReference>
<dbReference type="EMBL" id="OU900094">
    <property type="protein sequence ID" value="CAG9854013.1"/>
    <property type="molecule type" value="Genomic_DNA"/>
</dbReference>
<dbReference type="OrthoDB" id="2020634at2759"/>
<evidence type="ECO:0000256" key="2">
    <source>
        <dbReference type="ARBA" id="ARBA00006185"/>
    </source>
</evidence>
<evidence type="ECO:0000256" key="4">
    <source>
        <dbReference type="ARBA" id="ARBA00022448"/>
    </source>
</evidence>
<feature type="transmembrane region" description="Helical" evidence="10">
    <location>
        <begin position="334"/>
        <end position="360"/>
    </location>
</feature>
<dbReference type="AlphaFoldDB" id="A0A9N9THP7"/>
<keyword evidence="8 10" id="KW-0445">Lipid transport</keyword>
<dbReference type="GO" id="GO:0034045">
    <property type="term" value="C:phagophore assembly site membrane"/>
    <property type="evidence" value="ECO:0007669"/>
    <property type="project" value="UniProtKB-SubCell"/>
</dbReference>
<comment type="similarity">
    <text evidence="2 10">Belongs to the ATG9 family.</text>
</comment>
<proteinExistence type="inferred from homology"/>
<sequence>MDIIAFAVMILKFLTKFYQIIHFWDIKQFYNTALGIQDDDLDNLTWSDVMEKIKSAQLDIQMCIHKRELTELDIYHRILRQENYMVAMVNKHLFPPRFNVPFLGELVYWTKTLRYNIQALLFWSPWSPFESPWQLREEYKKQNLRNELATQLGRNILWLALINLCLAPIIFLWQVLYSFYSYGELIKREPGRMGMRNWSLYSKLYFRHFNELDHELHARLIRAYRPASEYLQAFNSPILTILAQYVGFICGSLFTVLVALTIYDEDVIAVESILTIMTVLGGLTALCRSFIPEETTVWCPEQLLECVVLHTHYLPGDWKGNAHKSRIRKKFQELFQMSILAIIDDMFAPLLVPFLMWWWVYPRSLEIVDFFRNFTVNVVGVGDVCSFAEMNIKKHGNPLWQLDSTKAAEDQYNQAEDGKVELSLVHFAATNPNWVPPPDEQEFIDSVQGEMEGTNTDALMFSGSVTNTEIERQLMNQNMDDFMKKKKADRSASDFISEPTSDDNLVEERDIPVTSGTSRGGKSVVWSTSIGQANQLGQPSFVALRDKKKSVAWLEGPDLSASAAMAKSTMVLQQRYAKSATMSRTSLHDDYQETTPLLSEKRPSR</sequence>
<evidence type="ECO:0000256" key="9">
    <source>
        <dbReference type="ARBA" id="ARBA00023136"/>
    </source>
</evidence>
<comment type="caution">
    <text evidence="10">Lacks conserved residue(s) required for the propagation of feature annotation.</text>
</comment>
<dbReference type="GO" id="GO:0000422">
    <property type="term" value="P:autophagy of mitochondrion"/>
    <property type="evidence" value="ECO:0007669"/>
    <property type="project" value="TreeGrafter"/>
</dbReference>
<evidence type="ECO:0000313" key="13">
    <source>
        <dbReference type="Proteomes" id="UP001153712"/>
    </source>
</evidence>
<evidence type="ECO:0000313" key="12">
    <source>
        <dbReference type="EMBL" id="CAG9854013.1"/>
    </source>
</evidence>
<feature type="transmembrane region" description="Helical" evidence="10">
    <location>
        <begin position="156"/>
        <end position="180"/>
    </location>
</feature>
<reference evidence="12" key="1">
    <citation type="submission" date="2022-01" db="EMBL/GenBank/DDBJ databases">
        <authorList>
            <person name="King R."/>
        </authorList>
    </citation>
    <scope>NUCLEOTIDE SEQUENCE</scope>
</reference>
<keyword evidence="6 10" id="KW-1133">Transmembrane helix</keyword>
<keyword evidence="5 10" id="KW-0812">Transmembrane</keyword>
<feature type="region of interest" description="Disordered" evidence="11">
    <location>
        <begin position="577"/>
        <end position="605"/>
    </location>
</feature>
<gene>
    <name evidence="12" type="ORF">PHYEVI_LOCUS480</name>
</gene>
<keyword evidence="4 10" id="KW-0813">Transport</keyword>
<name>A0A9N9THP7_PHYSR</name>